<evidence type="ECO:0000256" key="1">
    <source>
        <dbReference type="SAM" id="SignalP"/>
    </source>
</evidence>
<reference evidence="2 3" key="1">
    <citation type="submission" date="2024-02" db="EMBL/GenBank/DDBJ databases">
        <title>Adaptive strategies in a cosmopolitan and abundant soil bacterium.</title>
        <authorList>
            <person name="Carini P."/>
        </authorList>
    </citation>
    <scope>NUCLEOTIDE SEQUENCE [LARGE SCALE GENOMIC DNA]</scope>
    <source>
        <strain evidence="2 3">AZCC 1608</strain>
    </source>
</reference>
<sequence length="98" mass="11149">MRASSLILALVMQTVVTASLAQDASKVVDTNRSVRRPVLEEHKAFVTEFENTLRKYPKASARYKLSDFGDNPVWSCPWDCQGWPDGFVDCRPVCEQQR</sequence>
<feature type="signal peptide" evidence="1">
    <location>
        <begin position="1"/>
        <end position="21"/>
    </location>
</feature>
<keyword evidence="1" id="KW-0732">Signal</keyword>
<accession>A0ABU8BJ92</accession>
<feature type="chain" id="PRO_5046002130" evidence="1">
    <location>
        <begin position="22"/>
        <end position="98"/>
    </location>
</feature>
<dbReference type="Proteomes" id="UP001364224">
    <property type="component" value="Unassembled WGS sequence"/>
</dbReference>
<dbReference type="RefSeq" id="WP_334484861.1">
    <property type="nucleotide sequence ID" value="NZ_JAZHRV010000001.1"/>
</dbReference>
<evidence type="ECO:0000313" key="3">
    <source>
        <dbReference type="Proteomes" id="UP001364224"/>
    </source>
</evidence>
<dbReference type="EMBL" id="JAZHRV010000001">
    <property type="protein sequence ID" value="MEH2558053.1"/>
    <property type="molecule type" value="Genomic_DNA"/>
</dbReference>
<proteinExistence type="predicted"/>
<comment type="caution">
    <text evidence="2">The sequence shown here is derived from an EMBL/GenBank/DDBJ whole genome shotgun (WGS) entry which is preliminary data.</text>
</comment>
<protein>
    <submittedName>
        <fullName evidence="2">Uncharacterized protein</fullName>
    </submittedName>
</protein>
<keyword evidence="3" id="KW-1185">Reference proteome</keyword>
<evidence type="ECO:0000313" key="2">
    <source>
        <dbReference type="EMBL" id="MEH2558053.1"/>
    </source>
</evidence>
<name>A0ABU8BJ92_9BRAD</name>
<organism evidence="2 3">
    <name type="scientific">Bradyrhizobium algeriense</name>
    <dbReference type="NCBI Taxonomy" id="634784"/>
    <lineage>
        <taxon>Bacteria</taxon>
        <taxon>Pseudomonadati</taxon>
        <taxon>Pseudomonadota</taxon>
        <taxon>Alphaproteobacteria</taxon>
        <taxon>Hyphomicrobiales</taxon>
        <taxon>Nitrobacteraceae</taxon>
        <taxon>Bradyrhizobium</taxon>
    </lineage>
</organism>
<gene>
    <name evidence="2" type="ORF">V1286_005582</name>
</gene>